<accession>A0A378II29</accession>
<evidence type="ECO:0000256" key="2">
    <source>
        <dbReference type="ARBA" id="ARBA00022801"/>
    </source>
</evidence>
<organism evidence="7 9">
    <name type="scientific">Legionella birminghamensis</name>
    <dbReference type="NCBI Taxonomy" id="28083"/>
    <lineage>
        <taxon>Bacteria</taxon>
        <taxon>Pseudomonadati</taxon>
        <taxon>Pseudomonadota</taxon>
        <taxon>Gammaproteobacteria</taxon>
        <taxon>Legionellales</taxon>
        <taxon>Legionellaceae</taxon>
        <taxon>Legionella</taxon>
    </lineage>
</organism>
<keyword evidence="1" id="KW-0479">Metal-binding</keyword>
<dbReference type="Proteomes" id="UP000255066">
    <property type="component" value="Unassembled WGS sequence"/>
</dbReference>
<keyword evidence="3" id="KW-0408">Iron</keyword>
<feature type="domain" description="Calcineurin-like phosphoesterase" evidence="5">
    <location>
        <begin position="1"/>
        <end position="185"/>
    </location>
</feature>
<evidence type="ECO:0000256" key="4">
    <source>
        <dbReference type="ARBA" id="ARBA00025742"/>
    </source>
</evidence>
<name>A0A378II29_9GAMM</name>
<dbReference type="InterPro" id="IPR050884">
    <property type="entry name" value="CNP_phosphodiesterase-III"/>
</dbReference>
<evidence type="ECO:0000259" key="5">
    <source>
        <dbReference type="Pfam" id="PF00149"/>
    </source>
</evidence>
<reference evidence="6 8" key="1">
    <citation type="submission" date="2015-11" db="EMBL/GenBank/DDBJ databases">
        <title>Genomic analysis of 38 Legionella species identifies large and diverse effector repertoires.</title>
        <authorList>
            <person name="Burstein D."/>
            <person name="Amaro F."/>
            <person name="Zusman T."/>
            <person name="Lifshitz Z."/>
            <person name="Cohen O."/>
            <person name="Gilbert J.A."/>
            <person name="Pupko T."/>
            <person name="Shuman H.A."/>
            <person name="Segal G."/>
        </authorList>
    </citation>
    <scope>NUCLEOTIDE SEQUENCE [LARGE SCALE GENOMIC DNA]</scope>
    <source>
        <strain evidence="6 8">CDC#1407-AL-14</strain>
    </source>
</reference>
<dbReference type="PANTHER" id="PTHR42988">
    <property type="entry name" value="PHOSPHOHYDROLASE"/>
    <property type="match status" value="1"/>
</dbReference>
<dbReference type="OrthoDB" id="9811542at2"/>
<dbReference type="AlphaFoldDB" id="A0A378II29"/>
<dbReference type="RefSeq" id="WP_058522700.1">
    <property type="nucleotide sequence ID" value="NZ_CAAAHV010000022.1"/>
</dbReference>
<sequence length="266" mass="30785">MKIIHISDLHFGLHRQEIINCFVKEVNEILPEIIIISGDLTHRARSGQFHDLRTFISRLPGKVLLVPGNHDIPAFDVIQRFLTPFEKYRRFINNTLEPAYEDAKLRILGLNSVNPYSIKDGKLSSSSLMKIERFFKVSDERLNILFFHHNFQHFEGLHRPLSNTRAFSEALKKSAVHLVCTGHLHFANVSFLEKNQQESFALLHAGSLSCQRTRDGQNSFYLIEFEAGECAIKLMQYELSQFKLKDSYSYSYRSALSQTIRPEELL</sequence>
<evidence type="ECO:0000313" key="6">
    <source>
        <dbReference type="EMBL" id="KTC75215.1"/>
    </source>
</evidence>
<dbReference type="Gene3D" id="3.60.21.10">
    <property type="match status" value="1"/>
</dbReference>
<evidence type="ECO:0000313" key="7">
    <source>
        <dbReference type="EMBL" id="STX31834.1"/>
    </source>
</evidence>
<proteinExistence type="inferred from homology"/>
<dbReference type="Pfam" id="PF00149">
    <property type="entry name" value="Metallophos"/>
    <property type="match status" value="1"/>
</dbReference>
<dbReference type="GO" id="GO:0004114">
    <property type="term" value="F:3',5'-cyclic-nucleotide phosphodiesterase activity"/>
    <property type="evidence" value="ECO:0007669"/>
    <property type="project" value="UniProtKB-EC"/>
</dbReference>
<dbReference type="EMBL" id="LNXT01000006">
    <property type="protein sequence ID" value="KTC75215.1"/>
    <property type="molecule type" value="Genomic_DNA"/>
</dbReference>
<keyword evidence="8" id="KW-1185">Reference proteome</keyword>
<evidence type="ECO:0000313" key="8">
    <source>
        <dbReference type="Proteomes" id="UP000054735"/>
    </source>
</evidence>
<dbReference type="InterPro" id="IPR029052">
    <property type="entry name" value="Metallo-depent_PP-like"/>
</dbReference>
<protein>
    <submittedName>
        <fullName evidence="7">3',5'-cyclic-nucleotide phosphodiesterase</fullName>
        <ecNumber evidence="7">3.1.4.17</ecNumber>
    </submittedName>
</protein>
<gene>
    <name evidence="6" type="ORF">Lbir_0589</name>
    <name evidence="7" type="ORF">NCTC12437_01608</name>
</gene>
<evidence type="ECO:0000256" key="3">
    <source>
        <dbReference type="ARBA" id="ARBA00023004"/>
    </source>
</evidence>
<comment type="similarity">
    <text evidence="4">Belongs to the cyclic nucleotide phosphodiesterase class-III family.</text>
</comment>
<dbReference type="EC" id="3.1.4.17" evidence="7"/>
<dbReference type="InterPro" id="IPR004843">
    <property type="entry name" value="Calcineurin-like_PHP"/>
</dbReference>
<dbReference type="SUPFAM" id="SSF56300">
    <property type="entry name" value="Metallo-dependent phosphatases"/>
    <property type="match status" value="1"/>
</dbReference>
<evidence type="ECO:0000313" key="9">
    <source>
        <dbReference type="Proteomes" id="UP000255066"/>
    </source>
</evidence>
<keyword evidence="2 7" id="KW-0378">Hydrolase</keyword>
<dbReference type="PANTHER" id="PTHR42988:SF2">
    <property type="entry name" value="CYCLIC NUCLEOTIDE PHOSPHODIESTERASE CBUA0032-RELATED"/>
    <property type="match status" value="1"/>
</dbReference>
<reference evidence="7 9" key="2">
    <citation type="submission" date="2018-06" db="EMBL/GenBank/DDBJ databases">
        <authorList>
            <consortium name="Pathogen Informatics"/>
            <person name="Doyle S."/>
        </authorList>
    </citation>
    <scope>NUCLEOTIDE SEQUENCE [LARGE SCALE GENOMIC DNA]</scope>
    <source>
        <strain evidence="7 9">NCTC12437</strain>
    </source>
</reference>
<dbReference type="Proteomes" id="UP000054735">
    <property type="component" value="Unassembled WGS sequence"/>
</dbReference>
<dbReference type="EMBL" id="UGNW01000001">
    <property type="protein sequence ID" value="STX31834.1"/>
    <property type="molecule type" value="Genomic_DNA"/>
</dbReference>
<dbReference type="GO" id="GO:0046872">
    <property type="term" value="F:metal ion binding"/>
    <property type="evidence" value="ECO:0007669"/>
    <property type="project" value="UniProtKB-KW"/>
</dbReference>
<dbReference type="STRING" id="28083.Lbir_0589"/>
<evidence type="ECO:0000256" key="1">
    <source>
        <dbReference type="ARBA" id="ARBA00022723"/>
    </source>
</evidence>